<evidence type="ECO:0000313" key="2">
    <source>
        <dbReference type="EMBL" id="CRK27224.1"/>
    </source>
</evidence>
<evidence type="ECO:0000256" key="1">
    <source>
        <dbReference type="SAM" id="MobiDB-lite"/>
    </source>
</evidence>
<reference evidence="2 3" key="1">
    <citation type="submission" date="2015-05" db="EMBL/GenBank/DDBJ databases">
        <authorList>
            <person name="Wang D.B."/>
            <person name="Wang M."/>
        </authorList>
    </citation>
    <scope>NUCLEOTIDE SEQUENCE [LARGE SCALE GENOMIC DNA]</scope>
    <source>
        <strain evidence="2">VL1</strain>
    </source>
</reference>
<evidence type="ECO:0000313" key="3">
    <source>
        <dbReference type="Proteomes" id="UP000044602"/>
    </source>
</evidence>
<dbReference type="EMBL" id="CVQH01020341">
    <property type="protein sequence ID" value="CRK27224.1"/>
    <property type="molecule type" value="Genomic_DNA"/>
</dbReference>
<proteinExistence type="predicted"/>
<feature type="region of interest" description="Disordered" evidence="1">
    <location>
        <begin position="67"/>
        <end position="89"/>
    </location>
</feature>
<dbReference type="AlphaFoldDB" id="A0A0G4LYY4"/>
<accession>A0A0G4LYY4</accession>
<protein>
    <submittedName>
        <fullName evidence="2">Uncharacterized protein</fullName>
    </submittedName>
</protein>
<name>A0A0G4LYY4_VERLO</name>
<organism evidence="2 3">
    <name type="scientific">Verticillium longisporum</name>
    <name type="common">Verticillium dahliae var. longisporum</name>
    <dbReference type="NCBI Taxonomy" id="100787"/>
    <lineage>
        <taxon>Eukaryota</taxon>
        <taxon>Fungi</taxon>
        <taxon>Dikarya</taxon>
        <taxon>Ascomycota</taxon>
        <taxon>Pezizomycotina</taxon>
        <taxon>Sordariomycetes</taxon>
        <taxon>Hypocreomycetidae</taxon>
        <taxon>Glomerellales</taxon>
        <taxon>Plectosphaerellaceae</taxon>
        <taxon>Verticillium</taxon>
    </lineage>
</organism>
<sequence>MDSECVSLGSDLRSVRRVILHQQACQYIGLLYFACRHLDHAMVLFCVCRSFKKQDFSTAVPGRLSDHGTDGDIVGRRGETPDKDPTGRQKSARSACVLCMRSLLHAGVLLMLWWRCFIRLKKGALVAFVRKSIFFSSSSPKIHQNAYSSLSGQQAKCNAYVHIGTHQGMSLTAATWKAHNGSGHGRANMPQRSVVPRQS</sequence>
<feature type="compositionally biased region" description="Basic and acidic residues" evidence="1">
    <location>
        <begin position="67"/>
        <end position="87"/>
    </location>
</feature>
<gene>
    <name evidence="2" type="ORF">BN1708_014730</name>
</gene>
<dbReference type="Proteomes" id="UP000044602">
    <property type="component" value="Unassembled WGS sequence"/>
</dbReference>
<feature type="region of interest" description="Disordered" evidence="1">
    <location>
        <begin position="180"/>
        <end position="199"/>
    </location>
</feature>
<keyword evidence="3" id="KW-1185">Reference proteome</keyword>